<dbReference type="Pfam" id="PF02397">
    <property type="entry name" value="Bac_transf"/>
    <property type="match status" value="1"/>
</dbReference>
<dbReference type="EMBL" id="RWJF01000001">
    <property type="protein sequence ID" value="RST30461.1"/>
    <property type="molecule type" value="Genomic_DNA"/>
</dbReference>
<evidence type="ECO:0000256" key="1">
    <source>
        <dbReference type="ARBA" id="ARBA00006464"/>
    </source>
</evidence>
<dbReference type="GO" id="GO:0000271">
    <property type="term" value="P:polysaccharide biosynthetic process"/>
    <property type="evidence" value="ECO:0007669"/>
    <property type="project" value="UniProtKB-KW"/>
</dbReference>
<dbReference type="RefSeq" id="WP_126718294.1">
    <property type="nucleotide sequence ID" value="NZ_RWJF01000001.1"/>
</dbReference>
<sequence length="431" mass="48379">MGMLQVVTRQTVKRRSIVTRRRFQLFGALLLAALLPFLVRQLVQPEAVLPDVRPAFNAMAGNAIGIIIGFWMRLSIEPYPGIRSSYVIFPTAAGAHAVVLAFFLLTRMPYDRTALLFGFMLHVAWFYLVYYAVQRRASLSIAVIPYGNVARLAPITSVEWVRLSRPDLDACALCDAIVADFAADLPDEWERFLADAALDGRIVYQVKNLEESLTGRVEIDHLSENSFGSLVPARGYFYLKTLLDWLLAVAVLPFALLVMIPAAIAIKLEGGGPALFRQKRIGHAARPITVIKFRTMRIGSGPQDARAAAMTGDKDPRVTRVGAFLRKTRIDEVPQIFNVLKGEMSWIGPRPEAAVLSQWYTGEIPFYRYRHVVKPGISGWAQVNQGHVAEVEEVHEKLQFDFYYIKYFSPWLDVLILFKTLKTMASGFGAR</sequence>
<feature type="domain" description="Bacterial sugar transferase" evidence="4">
    <location>
        <begin position="240"/>
        <end position="424"/>
    </location>
</feature>
<evidence type="ECO:0000256" key="3">
    <source>
        <dbReference type="SAM" id="Phobius"/>
    </source>
</evidence>
<name>A0A429V908_9SPHN</name>
<keyword evidence="2" id="KW-0270">Exopolysaccharide synthesis</keyword>
<dbReference type="Proteomes" id="UP000274661">
    <property type="component" value="Unassembled WGS sequence"/>
</dbReference>
<keyword evidence="6" id="KW-1185">Reference proteome</keyword>
<dbReference type="AlphaFoldDB" id="A0A429V908"/>
<reference evidence="5 6" key="1">
    <citation type="submission" date="2018-12" db="EMBL/GenBank/DDBJ databases">
        <title>Sphingomonas sp. HMF7854 Genome sequencing and assembly.</title>
        <authorList>
            <person name="Cha I."/>
            <person name="Kang H."/>
            <person name="Kim H."/>
            <person name="Kang J."/>
            <person name="Joh K."/>
        </authorList>
    </citation>
    <scope>NUCLEOTIDE SEQUENCE [LARGE SCALE GENOMIC DNA]</scope>
    <source>
        <strain evidence="5 6">HMF7854</strain>
    </source>
</reference>
<gene>
    <name evidence="5" type="ORF">HMF7854_06175</name>
</gene>
<dbReference type="OrthoDB" id="9808602at2"/>
<dbReference type="GO" id="GO:0016780">
    <property type="term" value="F:phosphotransferase activity, for other substituted phosphate groups"/>
    <property type="evidence" value="ECO:0007669"/>
    <property type="project" value="TreeGrafter"/>
</dbReference>
<dbReference type="PANTHER" id="PTHR30576:SF0">
    <property type="entry name" value="UNDECAPRENYL-PHOSPHATE N-ACETYLGALACTOSAMINYL 1-PHOSPHATE TRANSFERASE-RELATED"/>
    <property type="match status" value="1"/>
</dbReference>
<accession>A0A429V908</accession>
<proteinExistence type="inferred from homology"/>
<dbReference type="InterPro" id="IPR003362">
    <property type="entry name" value="Bact_transf"/>
</dbReference>
<organism evidence="5 6">
    <name type="scientific">Sphingomonas ginkgonis</name>
    <dbReference type="NCBI Taxonomy" id="2315330"/>
    <lineage>
        <taxon>Bacteria</taxon>
        <taxon>Pseudomonadati</taxon>
        <taxon>Pseudomonadota</taxon>
        <taxon>Alphaproteobacteria</taxon>
        <taxon>Sphingomonadales</taxon>
        <taxon>Sphingomonadaceae</taxon>
        <taxon>Sphingomonas</taxon>
    </lineage>
</organism>
<feature type="transmembrane region" description="Helical" evidence="3">
    <location>
        <begin position="55"/>
        <end position="74"/>
    </location>
</feature>
<evidence type="ECO:0000256" key="2">
    <source>
        <dbReference type="ARBA" id="ARBA00023169"/>
    </source>
</evidence>
<evidence type="ECO:0000259" key="4">
    <source>
        <dbReference type="Pfam" id="PF02397"/>
    </source>
</evidence>
<evidence type="ECO:0000313" key="5">
    <source>
        <dbReference type="EMBL" id="RST30461.1"/>
    </source>
</evidence>
<dbReference type="PANTHER" id="PTHR30576">
    <property type="entry name" value="COLANIC BIOSYNTHESIS UDP-GLUCOSE LIPID CARRIER TRANSFERASE"/>
    <property type="match status" value="1"/>
</dbReference>
<protein>
    <submittedName>
        <fullName evidence="5">Polyprenyl glycosylphosphotransferase</fullName>
    </submittedName>
</protein>
<keyword evidence="5" id="KW-0808">Transferase</keyword>
<comment type="caution">
    <text evidence="5">The sequence shown here is derived from an EMBL/GenBank/DDBJ whole genome shotgun (WGS) entry which is preliminary data.</text>
</comment>
<feature type="transmembrane region" description="Helical" evidence="3">
    <location>
        <begin position="86"/>
        <end position="108"/>
    </location>
</feature>
<feature type="transmembrane region" description="Helical" evidence="3">
    <location>
        <begin position="114"/>
        <end position="133"/>
    </location>
</feature>
<keyword evidence="3" id="KW-0472">Membrane</keyword>
<keyword evidence="3" id="KW-1133">Transmembrane helix</keyword>
<evidence type="ECO:0000313" key="6">
    <source>
        <dbReference type="Proteomes" id="UP000274661"/>
    </source>
</evidence>
<keyword evidence="3" id="KW-0812">Transmembrane</keyword>
<feature type="transmembrane region" description="Helical" evidence="3">
    <location>
        <begin position="242"/>
        <end position="266"/>
    </location>
</feature>
<comment type="similarity">
    <text evidence="1">Belongs to the bacterial sugar transferase family.</text>
</comment>